<organism evidence="3 4">
    <name type="scientific">Quercus lobata</name>
    <name type="common">Valley oak</name>
    <dbReference type="NCBI Taxonomy" id="97700"/>
    <lineage>
        <taxon>Eukaryota</taxon>
        <taxon>Viridiplantae</taxon>
        <taxon>Streptophyta</taxon>
        <taxon>Embryophyta</taxon>
        <taxon>Tracheophyta</taxon>
        <taxon>Spermatophyta</taxon>
        <taxon>Magnoliopsida</taxon>
        <taxon>eudicotyledons</taxon>
        <taxon>Gunneridae</taxon>
        <taxon>Pentapetalae</taxon>
        <taxon>rosids</taxon>
        <taxon>fabids</taxon>
        <taxon>Fagales</taxon>
        <taxon>Fagaceae</taxon>
        <taxon>Quercus</taxon>
    </lineage>
</organism>
<feature type="region of interest" description="Disordered" evidence="1">
    <location>
        <begin position="108"/>
        <end position="154"/>
    </location>
</feature>
<dbReference type="EnsemblPlants" id="QL05p029347:mrna">
    <property type="protein sequence ID" value="QL05p029347:mrna:CDS:1"/>
    <property type="gene ID" value="QL05p029347"/>
</dbReference>
<reference evidence="3" key="2">
    <citation type="submission" date="2021-01" db="UniProtKB">
        <authorList>
            <consortium name="EnsemblPlants"/>
        </authorList>
    </citation>
    <scope>IDENTIFICATION</scope>
</reference>
<feature type="compositionally biased region" description="Basic and acidic residues" evidence="1">
    <location>
        <begin position="139"/>
        <end position="154"/>
    </location>
</feature>
<evidence type="ECO:0000313" key="4">
    <source>
        <dbReference type="Proteomes" id="UP000594261"/>
    </source>
</evidence>
<dbReference type="InterPro" id="IPR025836">
    <property type="entry name" value="Zn_knuckle_CX2CX4HX4C"/>
</dbReference>
<dbReference type="EnsemblPlants" id="QL05p029236:mrna">
    <property type="protein sequence ID" value="QL05p029236:mrna:CDS:1"/>
    <property type="gene ID" value="QL05p029236"/>
</dbReference>
<dbReference type="Pfam" id="PF14392">
    <property type="entry name" value="zf-CCHC_4"/>
    <property type="match status" value="1"/>
</dbReference>
<dbReference type="OMA" id="REGCWVE"/>
<evidence type="ECO:0000256" key="1">
    <source>
        <dbReference type="SAM" id="MobiDB-lite"/>
    </source>
</evidence>
<reference evidence="3 4" key="1">
    <citation type="journal article" date="2016" name="G3 (Bethesda)">
        <title>First Draft Assembly and Annotation of the Genome of a California Endemic Oak Quercus lobata Nee (Fagaceae).</title>
        <authorList>
            <person name="Sork V.L."/>
            <person name="Fitz-Gibbon S.T."/>
            <person name="Puiu D."/>
            <person name="Crepeau M."/>
            <person name="Gugger P.F."/>
            <person name="Sherman R."/>
            <person name="Stevens K."/>
            <person name="Langley C.H."/>
            <person name="Pellegrini M."/>
            <person name="Salzberg S.L."/>
        </authorList>
    </citation>
    <scope>NUCLEOTIDE SEQUENCE [LARGE SCALE GENOMIC DNA]</scope>
    <source>
        <strain evidence="4">cv. SW786</strain>
    </source>
</reference>
<keyword evidence="4" id="KW-1185">Reference proteome</keyword>
<dbReference type="Proteomes" id="UP000594261">
    <property type="component" value="Chromosome 5"/>
</dbReference>
<dbReference type="Gramene" id="QL05p029236:mrna">
    <property type="protein sequence ID" value="QL05p029236:mrna:CDS:1"/>
    <property type="gene ID" value="QL05p029236"/>
</dbReference>
<feature type="domain" description="Zinc knuckle CX2CX4HX4C" evidence="2">
    <location>
        <begin position="41"/>
        <end position="86"/>
    </location>
</feature>
<protein>
    <recommendedName>
        <fullName evidence="2">Zinc knuckle CX2CX4HX4C domain-containing protein</fullName>
    </recommendedName>
</protein>
<dbReference type="EMBL" id="LRBV02000005">
    <property type="status" value="NOT_ANNOTATED_CDS"/>
    <property type="molecule type" value="Genomic_DNA"/>
</dbReference>
<dbReference type="InParanoid" id="A0A7N2LNW8"/>
<accession>A0A7N2LNW8</accession>
<evidence type="ECO:0000259" key="2">
    <source>
        <dbReference type="Pfam" id="PF14392"/>
    </source>
</evidence>
<sequence>MVSSQVATEVGSRLGVVEDVERRRRQDMQNYFLRVCVALPISKPLRRGGFIADSDGVRTWVKFKYERLPIFCHFYGLLGHDLRHCASHYVGEKNGGDVEYQYRDRLKASGGHQRSPPWKGAAKSSPDSWMPENPGVDFSQRDDHVENQRIDPDN</sequence>
<dbReference type="Gramene" id="QL05p029347:mrna">
    <property type="protein sequence ID" value="QL05p029347:mrna:CDS:1"/>
    <property type="gene ID" value="QL05p029347"/>
</dbReference>
<evidence type="ECO:0000313" key="3">
    <source>
        <dbReference type="EnsemblPlants" id="QL05p029236:mrna:CDS:1"/>
    </source>
</evidence>
<name>A0A7N2LNW8_QUELO</name>
<proteinExistence type="predicted"/>
<dbReference type="AlphaFoldDB" id="A0A7N2LNW8"/>